<keyword evidence="5" id="KW-1185">Reference proteome</keyword>
<gene>
    <name evidence="4" type="ORF">FHR86_003842</name>
</gene>
<dbReference type="PROSITE" id="PS50110">
    <property type="entry name" value="RESPONSE_REGULATORY"/>
    <property type="match status" value="1"/>
</dbReference>
<evidence type="ECO:0000313" key="4">
    <source>
        <dbReference type="EMBL" id="NIJ03481.1"/>
    </source>
</evidence>
<protein>
    <submittedName>
        <fullName evidence="4">DNA-binding response OmpR family regulator</fullName>
    </submittedName>
</protein>
<dbReference type="InterPro" id="IPR050595">
    <property type="entry name" value="Bact_response_regulator"/>
</dbReference>
<dbReference type="Pfam" id="PF00072">
    <property type="entry name" value="Response_reg"/>
    <property type="match status" value="1"/>
</dbReference>
<feature type="domain" description="Response regulatory" evidence="3">
    <location>
        <begin position="42"/>
        <end position="153"/>
    </location>
</feature>
<dbReference type="Proteomes" id="UP000802392">
    <property type="component" value="Unassembled WGS sequence"/>
</dbReference>
<dbReference type="GO" id="GO:0003677">
    <property type="term" value="F:DNA binding"/>
    <property type="evidence" value="ECO:0007669"/>
    <property type="project" value="UniProtKB-KW"/>
</dbReference>
<dbReference type="PANTHER" id="PTHR44591:SF3">
    <property type="entry name" value="RESPONSE REGULATORY DOMAIN-CONTAINING PROTEIN"/>
    <property type="match status" value="1"/>
</dbReference>
<dbReference type="EMBL" id="JAAOZD010000018">
    <property type="protein sequence ID" value="NIJ03481.1"/>
    <property type="molecule type" value="Genomic_DNA"/>
</dbReference>
<dbReference type="InterPro" id="IPR011006">
    <property type="entry name" value="CheY-like_superfamily"/>
</dbReference>
<sequence length="158" mass="16820">MTQLLVTPNTSTPHTIDGTLKAQVGDPITKVMTTADAAPGPVAVVIEDDPDIQGLIILILERAGFTVYTGTTGPDGVAAVQLHNPELITTDLDLPGFSGLEVIRRVRLFSTAPLIVISGNRDSEIESITAGANAWLAKPFRPKELQHHAQTLIGSHNR</sequence>
<name>A0ABX0TRK2_9MICC</name>
<dbReference type="SMART" id="SM00448">
    <property type="entry name" value="REC"/>
    <property type="match status" value="1"/>
</dbReference>
<dbReference type="RefSeq" id="WP_167269726.1">
    <property type="nucleotide sequence ID" value="NZ_JAAOZD010000018.1"/>
</dbReference>
<dbReference type="Gene3D" id="3.40.50.2300">
    <property type="match status" value="1"/>
</dbReference>
<accession>A0ABX0TRK2</accession>
<dbReference type="PANTHER" id="PTHR44591">
    <property type="entry name" value="STRESS RESPONSE REGULATOR PROTEIN 1"/>
    <property type="match status" value="1"/>
</dbReference>
<organism evidence="4 5">
    <name type="scientific">Paenarthrobacter ilicis</name>
    <dbReference type="NCBI Taxonomy" id="43665"/>
    <lineage>
        <taxon>Bacteria</taxon>
        <taxon>Bacillati</taxon>
        <taxon>Actinomycetota</taxon>
        <taxon>Actinomycetes</taxon>
        <taxon>Micrococcales</taxon>
        <taxon>Micrococcaceae</taxon>
        <taxon>Paenarthrobacter</taxon>
    </lineage>
</organism>
<proteinExistence type="predicted"/>
<comment type="caution">
    <text evidence="4">The sequence shown here is derived from an EMBL/GenBank/DDBJ whole genome shotgun (WGS) entry which is preliminary data.</text>
</comment>
<evidence type="ECO:0000313" key="5">
    <source>
        <dbReference type="Proteomes" id="UP000802392"/>
    </source>
</evidence>
<dbReference type="InterPro" id="IPR001789">
    <property type="entry name" value="Sig_transdc_resp-reg_receiver"/>
</dbReference>
<evidence type="ECO:0000256" key="2">
    <source>
        <dbReference type="PROSITE-ProRule" id="PRU00169"/>
    </source>
</evidence>
<keyword evidence="4" id="KW-0238">DNA-binding</keyword>
<keyword evidence="1 2" id="KW-0597">Phosphoprotein</keyword>
<feature type="modified residue" description="4-aspartylphosphate" evidence="2">
    <location>
        <position position="91"/>
    </location>
</feature>
<evidence type="ECO:0000259" key="3">
    <source>
        <dbReference type="PROSITE" id="PS50110"/>
    </source>
</evidence>
<dbReference type="SUPFAM" id="SSF52172">
    <property type="entry name" value="CheY-like"/>
    <property type="match status" value="1"/>
</dbReference>
<reference evidence="4 5" key="1">
    <citation type="submission" date="2020-03" db="EMBL/GenBank/DDBJ databases">
        <title>Genomic Encyclopedia of Type Strains, Phase III (KMG-III): the genomes of soil and plant-associated and newly described type strains.</title>
        <authorList>
            <person name="Whitman W."/>
        </authorList>
    </citation>
    <scope>NUCLEOTIDE SEQUENCE [LARGE SCALE GENOMIC DNA]</scope>
    <source>
        <strain evidence="4 5">CECT 4207</strain>
    </source>
</reference>
<evidence type="ECO:0000256" key="1">
    <source>
        <dbReference type="ARBA" id="ARBA00022553"/>
    </source>
</evidence>